<keyword evidence="2" id="KW-1185">Reference proteome</keyword>
<protein>
    <submittedName>
        <fullName evidence="1">Uncharacterized protein</fullName>
    </submittedName>
</protein>
<evidence type="ECO:0000313" key="1">
    <source>
        <dbReference type="EMBL" id="KAJ6648854.1"/>
    </source>
</evidence>
<proteinExistence type="predicted"/>
<sequence length="75" mass="8372">MLEAFEISVIPLSIDIDLAAICSTLIGLLRRNGRHIITPRFRNSFNSNIVFNQLNLCHHAVKTTATTSLFISMAE</sequence>
<comment type="caution">
    <text evidence="1">The sequence shown here is derived from an EMBL/GenBank/DDBJ whole genome shotgun (WGS) entry which is preliminary data.</text>
</comment>
<dbReference type="AlphaFoldDB" id="A0A9Q0NEJ9"/>
<name>A0A9Q0NEJ9_9DIPT</name>
<reference evidence="1" key="1">
    <citation type="submission" date="2022-07" db="EMBL/GenBank/DDBJ databases">
        <authorList>
            <person name="Trinca V."/>
            <person name="Uliana J.V.C."/>
            <person name="Torres T.T."/>
            <person name="Ward R.J."/>
            <person name="Monesi N."/>
        </authorList>
    </citation>
    <scope>NUCLEOTIDE SEQUENCE</scope>
    <source>
        <strain evidence="1">HSMRA1968</strain>
        <tissue evidence="1">Whole embryos</tissue>
    </source>
</reference>
<dbReference type="Proteomes" id="UP001151699">
    <property type="component" value="Chromosome A"/>
</dbReference>
<dbReference type="EMBL" id="WJQU01000001">
    <property type="protein sequence ID" value="KAJ6648854.1"/>
    <property type="molecule type" value="Genomic_DNA"/>
</dbReference>
<accession>A0A9Q0NEJ9</accession>
<organism evidence="1 2">
    <name type="scientific">Pseudolycoriella hygida</name>
    <dbReference type="NCBI Taxonomy" id="35572"/>
    <lineage>
        <taxon>Eukaryota</taxon>
        <taxon>Metazoa</taxon>
        <taxon>Ecdysozoa</taxon>
        <taxon>Arthropoda</taxon>
        <taxon>Hexapoda</taxon>
        <taxon>Insecta</taxon>
        <taxon>Pterygota</taxon>
        <taxon>Neoptera</taxon>
        <taxon>Endopterygota</taxon>
        <taxon>Diptera</taxon>
        <taxon>Nematocera</taxon>
        <taxon>Sciaroidea</taxon>
        <taxon>Sciaridae</taxon>
        <taxon>Pseudolycoriella</taxon>
    </lineage>
</organism>
<evidence type="ECO:0000313" key="2">
    <source>
        <dbReference type="Proteomes" id="UP001151699"/>
    </source>
</evidence>
<gene>
    <name evidence="1" type="ORF">Bhyg_04086</name>
</gene>